<keyword evidence="1" id="KW-0812">Transmembrane</keyword>
<reference evidence="3 4" key="1">
    <citation type="submission" date="2020-08" db="EMBL/GenBank/DDBJ databases">
        <title>Genomic Encyclopedia of Type Strains, Phase IV (KMG-V): Genome sequencing to study the core and pangenomes of soil and plant-associated prokaryotes.</title>
        <authorList>
            <person name="Whitman W."/>
        </authorList>
    </citation>
    <scope>NUCLEOTIDE SEQUENCE [LARGE SCALE GENOMIC DNA]</scope>
    <source>
        <strain evidence="3 4">M8UP14</strain>
    </source>
</reference>
<dbReference type="SUPFAM" id="SSF53474">
    <property type="entry name" value="alpha/beta-Hydrolases"/>
    <property type="match status" value="1"/>
</dbReference>
<keyword evidence="1" id="KW-1133">Transmembrane helix</keyword>
<evidence type="ECO:0000259" key="2">
    <source>
        <dbReference type="Pfam" id="PF09994"/>
    </source>
</evidence>
<evidence type="ECO:0000313" key="4">
    <source>
        <dbReference type="Proteomes" id="UP000540989"/>
    </source>
</evidence>
<dbReference type="InterPro" id="IPR029058">
    <property type="entry name" value="AB_hydrolase_fold"/>
</dbReference>
<dbReference type="AlphaFoldDB" id="A0A7W7ZBE4"/>
<keyword evidence="1" id="KW-0472">Membrane</keyword>
<feature type="transmembrane region" description="Helical" evidence="1">
    <location>
        <begin position="454"/>
        <end position="479"/>
    </location>
</feature>
<comment type="caution">
    <text evidence="3">The sequence shown here is derived from an EMBL/GenBank/DDBJ whole genome shotgun (WGS) entry which is preliminary data.</text>
</comment>
<evidence type="ECO:0000313" key="3">
    <source>
        <dbReference type="EMBL" id="MBB5056707.1"/>
    </source>
</evidence>
<evidence type="ECO:0000256" key="1">
    <source>
        <dbReference type="SAM" id="Phobius"/>
    </source>
</evidence>
<dbReference type="PANTHER" id="PTHR33840">
    <property type="match status" value="1"/>
</dbReference>
<name>A0A7W7ZBE4_9BACT</name>
<proteinExistence type="predicted"/>
<protein>
    <submittedName>
        <fullName evidence="3">Uncharacterized protein (DUF2235 family)</fullName>
    </submittedName>
</protein>
<accession>A0A7W7ZBE4</accession>
<keyword evidence="4" id="KW-1185">Reference proteome</keyword>
<dbReference type="RefSeq" id="WP_184214824.1">
    <property type="nucleotide sequence ID" value="NZ_JACHIP010000002.1"/>
</dbReference>
<dbReference type="Proteomes" id="UP000540989">
    <property type="component" value="Unassembled WGS sequence"/>
</dbReference>
<organism evidence="3 4">
    <name type="scientific">Granulicella aggregans</name>
    <dbReference type="NCBI Taxonomy" id="474949"/>
    <lineage>
        <taxon>Bacteria</taxon>
        <taxon>Pseudomonadati</taxon>
        <taxon>Acidobacteriota</taxon>
        <taxon>Terriglobia</taxon>
        <taxon>Terriglobales</taxon>
        <taxon>Acidobacteriaceae</taxon>
        <taxon>Granulicella</taxon>
    </lineage>
</organism>
<dbReference type="Gene3D" id="3.40.50.1820">
    <property type="entry name" value="alpha/beta hydrolase"/>
    <property type="match status" value="1"/>
</dbReference>
<dbReference type="EMBL" id="JACHIP010000002">
    <property type="protein sequence ID" value="MBB5056707.1"/>
    <property type="molecule type" value="Genomic_DNA"/>
</dbReference>
<sequence>MATENFQGETKKPKNIVVCCDGTGNKFIDDTDSDDSNSNVVKLYSTLRITNNQVGYYHPGVGTSDDPKAESKLASLWYRTKGMAFAAGFKDNVLDAYRYLMETYDDGDQVYMIGFSRGAYTVRALAGLLDGYGLLCKGNEGHLPYAWNEYARQHDDRKLKKVESNTRFKETFSRRKFRIHFLGIWDTVSSVGWINTPLRLFSVAQNPTVKTARHAISIDERRCFYRDNLFEKATDQQLAAIASEDDPHPTQDVLQVWFPGVHSDVGGSYSQDSSVLSNNSLEWMIGEIEKAGADIKLHMQQLVLGEDINPMPDAATELDELRRIAALKDLYVKPTKKMVHPSLNGSWCLLELLPHRYYDKDDGVENWRTPLGMRRRLPSGKIKLPDGKFATQETFIHRTARDWMASRGYEPGNVVGGVKSLSPVEVEGQPSGSLYLYQPPEDKKPVQNEAFVRWSIMIAVTGAELAFVGGLGALAVWAIRLL</sequence>
<dbReference type="InterPro" id="IPR018712">
    <property type="entry name" value="Tle1-like_cat"/>
</dbReference>
<dbReference type="PANTHER" id="PTHR33840:SF2">
    <property type="entry name" value="TLE1 PHOSPHOLIPASE DOMAIN-CONTAINING PROTEIN"/>
    <property type="match status" value="1"/>
</dbReference>
<feature type="domain" description="T6SS Phospholipase effector Tle1-like catalytic" evidence="2">
    <location>
        <begin position="14"/>
        <end position="286"/>
    </location>
</feature>
<dbReference type="Pfam" id="PF09994">
    <property type="entry name" value="T6SS_Tle1-like_cat"/>
    <property type="match status" value="1"/>
</dbReference>
<gene>
    <name evidence="3" type="ORF">HDF16_001392</name>
</gene>